<proteinExistence type="predicted"/>
<dbReference type="AlphaFoldDB" id="A0A4U0XDX7"/>
<feature type="region of interest" description="Disordered" evidence="1">
    <location>
        <begin position="1"/>
        <end position="62"/>
    </location>
</feature>
<accession>A0A4U0XDX7</accession>
<keyword evidence="3" id="KW-1185">Reference proteome</keyword>
<dbReference type="OrthoDB" id="3814883at2759"/>
<gene>
    <name evidence="2" type="ORF">B0A55_07085</name>
</gene>
<evidence type="ECO:0000313" key="2">
    <source>
        <dbReference type="EMBL" id="TKA74116.1"/>
    </source>
</evidence>
<evidence type="ECO:0000256" key="1">
    <source>
        <dbReference type="SAM" id="MobiDB-lite"/>
    </source>
</evidence>
<feature type="region of interest" description="Disordered" evidence="1">
    <location>
        <begin position="96"/>
        <end position="124"/>
    </location>
</feature>
<reference evidence="2 3" key="1">
    <citation type="submission" date="2017-03" db="EMBL/GenBank/DDBJ databases">
        <title>Genomes of endolithic fungi from Antarctica.</title>
        <authorList>
            <person name="Coleine C."/>
            <person name="Masonjones S."/>
            <person name="Stajich J.E."/>
        </authorList>
    </citation>
    <scope>NUCLEOTIDE SEQUENCE [LARGE SCALE GENOMIC DNA]</scope>
    <source>
        <strain evidence="2 3">CCFEE 5184</strain>
    </source>
</reference>
<sequence>MAPLTQQEREVAEALVGMRNATGGQEARPTASPTAGEPTKPRYSEATGRSIEPSTGRRRSLFPVDRRNIGYLQATPANRPELFPRAQAAHIPAAPRDLGAGAADNSEVAESSGSEPDAEAAQQPAKWFVGQPQPQPLRYTVPTTGGGTEERTIQFVVDFNSIESVRDANKRRVQALTRRTRQLGIYVPARPSTKGREYSAEHDAFIITTVIVSPYSELTARFNAQFTGQNRTSSSISSHIARIAALKAARDQYDGAVDSE</sequence>
<evidence type="ECO:0000313" key="3">
    <source>
        <dbReference type="Proteomes" id="UP000309340"/>
    </source>
</evidence>
<dbReference type="Proteomes" id="UP000309340">
    <property type="component" value="Unassembled WGS sequence"/>
</dbReference>
<dbReference type="EMBL" id="NAJQ01000238">
    <property type="protein sequence ID" value="TKA74116.1"/>
    <property type="molecule type" value="Genomic_DNA"/>
</dbReference>
<name>A0A4U0XDX7_9PEZI</name>
<organism evidence="2 3">
    <name type="scientific">Friedmanniomyces simplex</name>
    <dbReference type="NCBI Taxonomy" id="329884"/>
    <lineage>
        <taxon>Eukaryota</taxon>
        <taxon>Fungi</taxon>
        <taxon>Dikarya</taxon>
        <taxon>Ascomycota</taxon>
        <taxon>Pezizomycotina</taxon>
        <taxon>Dothideomycetes</taxon>
        <taxon>Dothideomycetidae</taxon>
        <taxon>Mycosphaerellales</taxon>
        <taxon>Teratosphaeriaceae</taxon>
        <taxon>Friedmanniomyces</taxon>
    </lineage>
</organism>
<comment type="caution">
    <text evidence="2">The sequence shown here is derived from an EMBL/GenBank/DDBJ whole genome shotgun (WGS) entry which is preliminary data.</text>
</comment>
<protein>
    <submittedName>
        <fullName evidence="2">Uncharacterized protein</fullName>
    </submittedName>
</protein>